<dbReference type="InterPro" id="IPR013924">
    <property type="entry name" value="RNase_H2_suC"/>
</dbReference>
<evidence type="ECO:0000313" key="2">
    <source>
        <dbReference type="Proteomes" id="UP000225706"/>
    </source>
</evidence>
<evidence type="ECO:0000313" key="1">
    <source>
        <dbReference type="EMBL" id="PFX26939.1"/>
    </source>
</evidence>
<dbReference type="STRING" id="50429.A0A2B4SCW5"/>
<dbReference type="Pfam" id="PF08615">
    <property type="entry name" value="RNase_H2_suC"/>
    <property type="match status" value="1"/>
</dbReference>
<gene>
    <name evidence="1" type="primary">Rnaseh2c</name>
    <name evidence="1" type="ORF">AWC38_SpisGene8390</name>
</gene>
<proteinExistence type="predicted"/>
<accession>A0A2B4SCW5</accession>
<keyword evidence="2" id="KW-1185">Reference proteome</keyword>
<protein>
    <submittedName>
        <fullName evidence="1">Ribonuclease H2 subunit C</fullName>
    </submittedName>
</protein>
<dbReference type="PANTHER" id="PTHR47063:SF1">
    <property type="entry name" value="RIBONUCLEASE H2 SUBUNIT C"/>
    <property type="match status" value="1"/>
</dbReference>
<comment type="caution">
    <text evidence="1">The sequence shown here is derived from an EMBL/GenBank/DDBJ whole genome shotgun (WGS) entry which is preliminary data.</text>
</comment>
<dbReference type="PANTHER" id="PTHR47063">
    <property type="entry name" value="RIBONUCLEASE H2 SUBUNIT C"/>
    <property type="match status" value="1"/>
</dbReference>
<organism evidence="1 2">
    <name type="scientific">Stylophora pistillata</name>
    <name type="common">Smooth cauliflower coral</name>
    <dbReference type="NCBI Taxonomy" id="50429"/>
    <lineage>
        <taxon>Eukaryota</taxon>
        <taxon>Metazoa</taxon>
        <taxon>Cnidaria</taxon>
        <taxon>Anthozoa</taxon>
        <taxon>Hexacorallia</taxon>
        <taxon>Scleractinia</taxon>
        <taxon>Astrocoeniina</taxon>
        <taxon>Pocilloporidae</taxon>
        <taxon>Stylophora</taxon>
    </lineage>
</organism>
<reference evidence="2" key="1">
    <citation type="journal article" date="2017" name="bioRxiv">
        <title>Comparative analysis of the genomes of Stylophora pistillata and Acropora digitifera provides evidence for extensive differences between species of corals.</title>
        <authorList>
            <person name="Voolstra C.R."/>
            <person name="Li Y."/>
            <person name="Liew Y.J."/>
            <person name="Baumgarten S."/>
            <person name="Zoccola D."/>
            <person name="Flot J.-F."/>
            <person name="Tambutte S."/>
            <person name="Allemand D."/>
            <person name="Aranda M."/>
        </authorList>
    </citation>
    <scope>NUCLEOTIDE SEQUENCE [LARGE SCALE GENOMIC DNA]</scope>
</reference>
<dbReference type="EMBL" id="LSMT01000115">
    <property type="protein sequence ID" value="PFX26939.1"/>
    <property type="molecule type" value="Genomic_DNA"/>
</dbReference>
<dbReference type="AlphaFoldDB" id="A0A2B4SCW5"/>
<sequence length="154" mass="16819">MATGDIRISQAALTNCSETKRVHLMACEVDHDGEAQVSNYFDPTVRDEGTNSGVQNGESALSASFRGRSLKGCVINVPAGYTGFVMKEGRGPITDEEDRVMKPIHKFSQFTYWNLETPPSNNDAIVKAMQWINIASALHGGEVDSENATPENIR</sequence>
<dbReference type="Gene3D" id="2.40.128.680">
    <property type="match status" value="1"/>
</dbReference>
<dbReference type="GO" id="GO:0032299">
    <property type="term" value="C:ribonuclease H2 complex"/>
    <property type="evidence" value="ECO:0007669"/>
    <property type="project" value="InterPro"/>
</dbReference>
<dbReference type="GO" id="GO:0006401">
    <property type="term" value="P:RNA catabolic process"/>
    <property type="evidence" value="ECO:0007669"/>
    <property type="project" value="InterPro"/>
</dbReference>
<dbReference type="Proteomes" id="UP000225706">
    <property type="component" value="Unassembled WGS sequence"/>
</dbReference>
<dbReference type="InterPro" id="IPR052863">
    <property type="entry name" value="RNase_H2_subunit_C"/>
</dbReference>
<name>A0A2B4SCW5_STYPI</name>
<dbReference type="CDD" id="cd09271">
    <property type="entry name" value="RNase_H2-C"/>
    <property type="match status" value="1"/>
</dbReference>
<dbReference type="OrthoDB" id="6222486at2759"/>